<dbReference type="EMBL" id="ASSP01000022">
    <property type="protein sequence ID" value="EOS09586.1"/>
    <property type="molecule type" value="Genomic_DNA"/>
</dbReference>
<comment type="caution">
    <text evidence="2">The sequence shown here is derived from an EMBL/GenBank/DDBJ whole genome shotgun (WGS) entry which is preliminary data.</text>
</comment>
<dbReference type="PATRIC" id="fig|1235788.3.peg.3791"/>
<organism evidence="2 3">
    <name type="scientific">Phocaeicola sartorii</name>
    <dbReference type="NCBI Taxonomy" id="671267"/>
    <lineage>
        <taxon>Bacteria</taxon>
        <taxon>Pseudomonadati</taxon>
        <taxon>Bacteroidota</taxon>
        <taxon>Bacteroidia</taxon>
        <taxon>Bacteroidales</taxon>
        <taxon>Bacteroidaceae</taxon>
        <taxon>Phocaeicola</taxon>
    </lineage>
</organism>
<dbReference type="Proteomes" id="UP000014200">
    <property type="component" value="Unassembled WGS sequence"/>
</dbReference>
<evidence type="ECO:0008006" key="4">
    <source>
        <dbReference type="Google" id="ProtNLM"/>
    </source>
</evidence>
<dbReference type="Pfam" id="PF06082">
    <property type="entry name" value="YjbH"/>
    <property type="match status" value="1"/>
</dbReference>
<keyword evidence="1" id="KW-0732">Signal</keyword>
<proteinExistence type="predicted"/>
<dbReference type="STRING" id="1235788.C802_03699"/>
<evidence type="ECO:0000256" key="1">
    <source>
        <dbReference type="SAM" id="SignalP"/>
    </source>
</evidence>
<sequence length="305" mass="35285">MKRDKRKGMTERYPMKKVRRAGLLLFVLCMSQAVEAQINYGTTGLMNMPTADMQRDKTFMVGGNWLNRHATVPRWWYDTWNYYINITIFPWLEAGYLCTGHKAVPTDYGNNSGFWIPSTYGKFTNQDRSFHFRLRVWKEGWWKCWTPQIVIGANDVIGDSAHGGSLSGQSEQGYGNGFWNRYYLAITKHICLENIGTLGGHISWIYSRRFDNRMNNLAVGANFRFGLKENGALMLRIINGVNLMGEIVPGYTDVRSDLTFNPDGPRYQVNIGMEYHFWKDYINAVVELSRCRYFSGGLVFRVHLK</sequence>
<dbReference type="AlphaFoldDB" id="R9I0J7"/>
<evidence type="ECO:0000313" key="2">
    <source>
        <dbReference type="EMBL" id="EOS09586.1"/>
    </source>
</evidence>
<protein>
    <recommendedName>
        <fullName evidence="4">YjbH domain-containing protein</fullName>
    </recommendedName>
</protein>
<dbReference type="HOGENOM" id="CLU_095221_0_0_10"/>
<feature type="chain" id="PRO_5004473867" description="YjbH domain-containing protein" evidence="1">
    <location>
        <begin position="37"/>
        <end position="305"/>
    </location>
</feature>
<feature type="signal peptide" evidence="1">
    <location>
        <begin position="1"/>
        <end position="36"/>
    </location>
</feature>
<name>R9I0J7_9BACT</name>
<gene>
    <name evidence="2" type="ORF">C802_03699</name>
</gene>
<reference evidence="2 3" key="1">
    <citation type="submission" date="2013-04" db="EMBL/GenBank/DDBJ databases">
        <title>The Genome Sequence of Bacteroides massiliensis dnLKV3.</title>
        <authorList>
            <consortium name="The Broad Institute Genomics Platform"/>
            <consortium name="The Broad Institute Genome Sequencing Center for Infectious Disease"/>
            <person name="Earl A."/>
            <person name="Xavier R."/>
            <person name="Kuhn K."/>
            <person name="Stappenbeck T."/>
            <person name="Walker B."/>
            <person name="Young S."/>
            <person name="Zeng Q."/>
            <person name="Gargeya S."/>
            <person name="Fitzgerald M."/>
            <person name="Haas B."/>
            <person name="Abouelleil A."/>
            <person name="Allen A.W."/>
            <person name="Alvarado L."/>
            <person name="Arachchi H.M."/>
            <person name="Berlin A.M."/>
            <person name="Chapman S.B."/>
            <person name="Gainer-Dewar J."/>
            <person name="Goldberg J."/>
            <person name="Griggs A."/>
            <person name="Gujja S."/>
            <person name="Hansen M."/>
            <person name="Howarth C."/>
            <person name="Imamovic A."/>
            <person name="Ireland A."/>
            <person name="Larimer J."/>
            <person name="McCowan C."/>
            <person name="Murphy C."/>
            <person name="Pearson M."/>
            <person name="Poon T.W."/>
            <person name="Priest M."/>
            <person name="Roberts A."/>
            <person name="Saif S."/>
            <person name="Shea T."/>
            <person name="Sisk P."/>
            <person name="Sykes S."/>
            <person name="Wortman J."/>
            <person name="Nusbaum C."/>
            <person name="Birren B."/>
        </authorList>
    </citation>
    <scope>NUCLEOTIDE SEQUENCE [LARGE SCALE GENOMIC DNA]</scope>
    <source>
        <strain evidence="3">dnLKV3</strain>
    </source>
</reference>
<keyword evidence="3" id="KW-1185">Reference proteome</keyword>
<evidence type="ECO:0000313" key="3">
    <source>
        <dbReference type="Proteomes" id="UP000014200"/>
    </source>
</evidence>
<accession>R9I0J7</accession>
<dbReference type="InterPro" id="IPR010344">
    <property type="entry name" value="YbjH"/>
</dbReference>